<proteinExistence type="predicted"/>
<feature type="compositionally biased region" description="Acidic residues" evidence="1">
    <location>
        <begin position="235"/>
        <end position="253"/>
    </location>
</feature>
<evidence type="ECO:0000256" key="1">
    <source>
        <dbReference type="SAM" id="MobiDB-lite"/>
    </source>
</evidence>
<dbReference type="AlphaFoldDB" id="A0A0C3B7X4"/>
<feature type="compositionally biased region" description="Pro residues" evidence="1">
    <location>
        <begin position="180"/>
        <end position="189"/>
    </location>
</feature>
<evidence type="ECO:0000313" key="2">
    <source>
        <dbReference type="EMBL" id="KIM82408.1"/>
    </source>
</evidence>
<keyword evidence="3" id="KW-1185">Reference proteome</keyword>
<feature type="region of interest" description="Disordered" evidence="1">
    <location>
        <begin position="228"/>
        <end position="298"/>
    </location>
</feature>
<reference evidence="3" key="2">
    <citation type="submission" date="2015-01" db="EMBL/GenBank/DDBJ databases">
        <title>Evolutionary Origins and Diversification of the Mycorrhizal Mutualists.</title>
        <authorList>
            <consortium name="DOE Joint Genome Institute"/>
            <consortium name="Mycorrhizal Genomics Consortium"/>
            <person name="Kohler A."/>
            <person name="Kuo A."/>
            <person name="Nagy L.G."/>
            <person name="Floudas D."/>
            <person name="Copeland A."/>
            <person name="Barry K.W."/>
            <person name="Cichocki N."/>
            <person name="Veneault-Fourrey C."/>
            <person name="LaButti K."/>
            <person name="Lindquist E.A."/>
            <person name="Lipzen A."/>
            <person name="Lundell T."/>
            <person name="Morin E."/>
            <person name="Murat C."/>
            <person name="Riley R."/>
            <person name="Ohm R."/>
            <person name="Sun H."/>
            <person name="Tunlid A."/>
            <person name="Henrissat B."/>
            <person name="Grigoriev I.V."/>
            <person name="Hibbett D.S."/>
            <person name="Martin F."/>
        </authorList>
    </citation>
    <scope>NUCLEOTIDE SEQUENCE [LARGE SCALE GENOMIC DNA]</scope>
    <source>
        <strain evidence="3">F 1598</strain>
    </source>
</reference>
<name>A0A0C3B7X4_PILCF</name>
<feature type="non-terminal residue" evidence="2">
    <location>
        <position position="298"/>
    </location>
</feature>
<protein>
    <submittedName>
        <fullName evidence="2">Uncharacterized protein</fullName>
    </submittedName>
</protein>
<feature type="compositionally biased region" description="Low complexity" evidence="1">
    <location>
        <begin position="66"/>
        <end position="86"/>
    </location>
</feature>
<feature type="compositionally biased region" description="Polar residues" evidence="1">
    <location>
        <begin position="283"/>
        <end position="298"/>
    </location>
</feature>
<feature type="region of interest" description="Disordered" evidence="1">
    <location>
        <begin position="1"/>
        <end position="93"/>
    </location>
</feature>
<gene>
    <name evidence="2" type="ORF">PILCRDRAFT_820242</name>
</gene>
<dbReference type="Proteomes" id="UP000054166">
    <property type="component" value="Unassembled WGS sequence"/>
</dbReference>
<feature type="compositionally biased region" description="Basic and acidic residues" evidence="1">
    <location>
        <begin position="36"/>
        <end position="45"/>
    </location>
</feature>
<feature type="compositionally biased region" description="Acidic residues" evidence="1">
    <location>
        <begin position="46"/>
        <end position="56"/>
    </location>
</feature>
<feature type="compositionally biased region" description="Pro residues" evidence="1">
    <location>
        <begin position="8"/>
        <end position="21"/>
    </location>
</feature>
<reference evidence="2 3" key="1">
    <citation type="submission" date="2014-04" db="EMBL/GenBank/DDBJ databases">
        <authorList>
            <consortium name="DOE Joint Genome Institute"/>
            <person name="Kuo A."/>
            <person name="Tarkka M."/>
            <person name="Buscot F."/>
            <person name="Kohler A."/>
            <person name="Nagy L.G."/>
            <person name="Floudas D."/>
            <person name="Copeland A."/>
            <person name="Barry K.W."/>
            <person name="Cichocki N."/>
            <person name="Veneault-Fourrey C."/>
            <person name="LaButti K."/>
            <person name="Lindquist E.A."/>
            <person name="Lipzen A."/>
            <person name="Lundell T."/>
            <person name="Morin E."/>
            <person name="Murat C."/>
            <person name="Sun H."/>
            <person name="Tunlid A."/>
            <person name="Henrissat B."/>
            <person name="Grigoriev I.V."/>
            <person name="Hibbett D.S."/>
            <person name="Martin F."/>
            <person name="Nordberg H.P."/>
            <person name="Cantor M.N."/>
            <person name="Hua S.X."/>
        </authorList>
    </citation>
    <scope>NUCLEOTIDE SEQUENCE [LARGE SCALE GENOMIC DNA]</scope>
    <source>
        <strain evidence="2 3">F 1598</strain>
    </source>
</reference>
<sequence>MSFALFPRPIPPALRPPPNTPLSPTFPTALNPLPISREHISTLHEEAEEEEEEEGTDPNTLSSYGLLTPSETYTPTTPSLSPLTSSPKRHPHSTLRLRLPIRRPPLPSRRIATGYGGYAGWSRPRIVIGGNTSLPSSPVPITQTPMKVKKWTYPGYLSSSPSPTSPSPSISISASTSTPPQHPTSPAPLPIRLRPIPLTQHMSLSASNALLPAHLRLRPVCVGVGLGEGMRSSDSDSETEVEDEDDKQEEGDASDTCASDSDSDGEVYDSSYSPMDRKIGVTSYLQNSARTTTTKLKP</sequence>
<dbReference type="HOGENOM" id="CLU_935552_0_0_1"/>
<accession>A0A0C3B7X4</accession>
<feature type="region of interest" description="Disordered" evidence="1">
    <location>
        <begin position="157"/>
        <end position="192"/>
    </location>
</feature>
<dbReference type="InParanoid" id="A0A0C3B7X4"/>
<evidence type="ECO:0000313" key="3">
    <source>
        <dbReference type="Proteomes" id="UP000054166"/>
    </source>
</evidence>
<dbReference type="EMBL" id="KN832994">
    <property type="protein sequence ID" value="KIM82408.1"/>
    <property type="molecule type" value="Genomic_DNA"/>
</dbReference>
<feature type="compositionally biased region" description="Low complexity" evidence="1">
    <location>
        <begin position="158"/>
        <end position="179"/>
    </location>
</feature>
<organism evidence="2 3">
    <name type="scientific">Piloderma croceum (strain F 1598)</name>
    <dbReference type="NCBI Taxonomy" id="765440"/>
    <lineage>
        <taxon>Eukaryota</taxon>
        <taxon>Fungi</taxon>
        <taxon>Dikarya</taxon>
        <taxon>Basidiomycota</taxon>
        <taxon>Agaricomycotina</taxon>
        <taxon>Agaricomycetes</taxon>
        <taxon>Agaricomycetidae</taxon>
        <taxon>Atheliales</taxon>
        <taxon>Atheliaceae</taxon>
        <taxon>Piloderma</taxon>
    </lineage>
</organism>